<evidence type="ECO:0000313" key="1">
    <source>
        <dbReference type="EMBL" id="CAG8433845.1"/>
    </source>
</evidence>
<organism evidence="1 2">
    <name type="scientific">Diversispora eburnea</name>
    <dbReference type="NCBI Taxonomy" id="1213867"/>
    <lineage>
        <taxon>Eukaryota</taxon>
        <taxon>Fungi</taxon>
        <taxon>Fungi incertae sedis</taxon>
        <taxon>Mucoromycota</taxon>
        <taxon>Glomeromycotina</taxon>
        <taxon>Glomeromycetes</taxon>
        <taxon>Diversisporales</taxon>
        <taxon>Diversisporaceae</taxon>
        <taxon>Diversispora</taxon>
    </lineage>
</organism>
<dbReference type="Proteomes" id="UP000789706">
    <property type="component" value="Unassembled WGS sequence"/>
</dbReference>
<dbReference type="EMBL" id="CAJVPK010000020">
    <property type="protein sequence ID" value="CAG8433845.1"/>
    <property type="molecule type" value="Genomic_DNA"/>
</dbReference>
<accession>A0A9N8YML8</accession>
<keyword evidence="2" id="KW-1185">Reference proteome</keyword>
<comment type="caution">
    <text evidence="1">The sequence shown here is derived from an EMBL/GenBank/DDBJ whole genome shotgun (WGS) entry which is preliminary data.</text>
</comment>
<protein>
    <submittedName>
        <fullName evidence="1">6992_t:CDS:1</fullName>
    </submittedName>
</protein>
<dbReference type="AlphaFoldDB" id="A0A9N8YML8"/>
<sequence length="60" mass="6762">MEKEYQKMKLKSALSENIFAMCNIGFVTIVVQDGVKGIEADQVKSLEWYKKAAEGDYIDG</sequence>
<proteinExistence type="predicted"/>
<name>A0A9N8YML8_9GLOM</name>
<evidence type="ECO:0000313" key="2">
    <source>
        <dbReference type="Proteomes" id="UP000789706"/>
    </source>
</evidence>
<gene>
    <name evidence="1" type="ORF">DEBURN_LOCUS582</name>
</gene>
<dbReference type="Gene3D" id="1.25.40.10">
    <property type="entry name" value="Tetratricopeptide repeat domain"/>
    <property type="match status" value="1"/>
</dbReference>
<reference evidence="1" key="1">
    <citation type="submission" date="2021-06" db="EMBL/GenBank/DDBJ databases">
        <authorList>
            <person name="Kallberg Y."/>
            <person name="Tangrot J."/>
            <person name="Rosling A."/>
        </authorList>
    </citation>
    <scope>NUCLEOTIDE SEQUENCE</scope>
    <source>
        <strain evidence="1">AZ414A</strain>
    </source>
</reference>
<dbReference type="InterPro" id="IPR011990">
    <property type="entry name" value="TPR-like_helical_dom_sf"/>
</dbReference>